<dbReference type="EMBL" id="AJVK01013276">
    <property type="status" value="NOT_ANNOTATED_CDS"/>
    <property type="molecule type" value="Genomic_DNA"/>
</dbReference>
<dbReference type="GO" id="GO:0005783">
    <property type="term" value="C:endoplasmic reticulum"/>
    <property type="evidence" value="ECO:0007669"/>
    <property type="project" value="TreeGrafter"/>
</dbReference>
<dbReference type="SMART" id="SM00702">
    <property type="entry name" value="P4Hc"/>
    <property type="match status" value="1"/>
</dbReference>
<keyword evidence="6" id="KW-0408">Iron</keyword>
<evidence type="ECO:0000313" key="8">
    <source>
        <dbReference type="Proteomes" id="UP000092462"/>
    </source>
</evidence>
<protein>
    <submittedName>
        <fullName evidence="7">Uncharacterized protein</fullName>
    </submittedName>
</protein>
<evidence type="ECO:0000256" key="2">
    <source>
        <dbReference type="ARBA" id="ARBA00022723"/>
    </source>
</evidence>
<evidence type="ECO:0000256" key="1">
    <source>
        <dbReference type="ARBA" id="ARBA00001961"/>
    </source>
</evidence>
<dbReference type="Gene3D" id="2.60.120.620">
    <property type="entry name" value="q2cbj1_9rhob like domain"/>
    <property type="match status" value="1"/>
</dbReference>
<keyword evidence="2" id="KW-0479">Metal-binding</keyword>
<evidence type="ECO:0000256" key="6">
    <source>
        <dbReference type="ARBA" id="ARBA00023004"/>
    </source>
</evidence>
<organism evidence="7 8">
    <name type="scientific">Phlebotomus papatasi</name>
    <name type="common">Sandfly</name>
    <dbReference type="NCBI Taxonomy" id="29031"/>
    <lineage>
        <taxon>Eukaryota</taxon>
        <taxon>Metazoa</taxon>
        <taxon>Ecdysozoa</taxon>
        <taxon>Arthropoda</taxon>
        <taxon>Hexapoda</taxon>
        <taxon>Insecta</taxon>
        <taxon>Pterygota</taxon>
        <taxon>Neoptera</taxon>
        <taxon>Endopterygota</taxon>
        <taxon>Diptera</taxon>
        <taxon>Nematocera</taxon>
        <taxon>Psychodoidea</taxon>
        <taxon>Psychodidae</taxon>
        <taxon>Phlebotomus</taxon>
        <taxon>Phlebotomus</taxon>
    </lineage>
</organism>
<keyword evidence="4" id="KW-0223">Dioxygenase</keyword>
<evidence type="ECO:0000256" key="5">
    <source>
        <dbReference type="ARBA" id="ARBA00023002"/>
    </source>
</evidence>
<sequence length="265" mass="31128">GIWNVPFISSCYLIKKSVLKKLSFVHESYDPDMAMCHHLRTHNIFMHVDNLEDLGHLVNGDQFNTRLTRPNFYMLLSNQKDWERRYIHPEYYKSLEPNATHIQPCPDVYWFPIATEEFCQDLIAIMESFGRWSDGSNHDKRLEGGYEAVPTRDIHMNQVGLEKMWLKFLQVYVRPLQETVFIGYFHDQPFLRPHHDSSTYTINVALNRVGIDYTGGGCRFLRYNCSVEATKMGWMLLHPGRLTHYHEGLRTTSGTRYIMVSFVDP</sequence>
<comment type="cofactor">
    <cofactor evidence="1">
        <name>L-ascorbate</name>
        <dbReference type="ChEBI" id="CHEBI:38290"/>
    </cofactor>
</comment>
<dbReference type="InterPro" id="IPR005123">
    <property type="entry name" value="Oxoglu/Fe-dep_dioxygenase_dom"/>
</dbReference>
<dbReference type="GO" id="GO:0008475">
    <property type="term" value="F:procollagen-lysine 5-dioxygenase activity"/>
    <property type="evidence" value="ECO:0007669"/>
    <property type="project" value="TreeGrafter"/>
</dbReference>
<dbReference type="GO" id="GO:0031418">
    <property type="term" value="F:L-ascorbic acid binding"/>
    <property type="evidence" value="ECO:0007669"/>
    <property type="project" value="InterPro"/>
</dbReference>
<keyword evidence="8" id="KW-1185">Reference proteome</keyword>
<dbReference type="VEuPathDB" id="VectorBase:PPAPM1_009808"/>
<dbReference type="InterPro" id="IPR044861">
    <property type="entry name" value="IPNS-like_FE2OG_OXY"/>
</dbReference>
<proteinExistence type="predicted"/>
<dbReference type="PROSITE" id="PS51471">
    <property type="entry name" value="FE2OG_OXY"/>
    <property type="match status" value="1"/>
</dbReference>
<dbReference type="AlphaFoldDB" id="A0A1B0DAD6"/>
<name>A0A1B0DAD6_PHLPP</name>
<dbReference type="PANTHER" id="PTHR10730:SF45">
    <property type="entry name" value="PROCOLLAGEN-LYSINE,2-OXOGLUTARATE 5-DIOXYGENASE"/>
    <property type="match status" value="1"/>
</dbReference>
<accession>A0A1B0DAD6</accession>
<evidence type="ECO:0000313" key="7">
    <source>
        <dbReference type="EnsemblMetazoa" id="PPAI004641-PA"/>
    </source>
</evidence>
<dbReference type="EnsemblMetazoa" id="PPAI004641-RA">
    <property type="protein sequence ID" value="PPAI004641-PA"/>
    <property type="gene ID" value="PPAI004641"/>
</dbReference>
<evidence type="ECO:0000256" key="4">
    <source>
        <dbReference type="ARBA" id="ARBA00022964"/>
    </source>
</evidence>
<dbReference type="InterPro" id="IPR006620">
    <property type="entry name" value="Pro_4_hyd_alph"/>
</dbReference>
<keyword evidence="3" id="KW-0732">Signal</keyword>
<evidence type="ECO:0000256" key="3">
    <source>
        <dbReference type="ARBA" id="ARBA00022729"/>
    </source>
</evidence>
<dbReference type="PANTHER" id="PTHR10730">
    <property type="entry name" value="PROCOLLAGEN-LYSINE,2-OXOGLUTARATE 5-DIOXYGENASE/GLYCOSYLTRANSFERASE 25 FAMILY MEMBER"/>
    <property type="match status" value="1"/>
</dbReference>
<dbReference type="EMBL" id="AJVK01013275">
    <property type="status" value="NOT_ANNOTATED_CDS"/>
    <property type="molecule type" value="Genomic_DNA"/>
</dbReference>
<dbReference type="Pfam" id="PF03171">
    <property type="entry name" value="2OG-FeII_Oxy"/>
    <property type="match status" value="1"/>
</dbReference>
<reference evidence="7" key="1">
    <citation type="submission" date="2022-08" db="UniProtKB">
        <authorList>
            <consortium name="EnsemblMetazoa"/>
        </authorList>
    </citation>
    <scope>IDENTIFICATION</scope>
    <source>
        <strain evidence="7">Israel</strain>
    </source>
</reference>
<dbReference type="Proteomes" id="UP000092462">
    <property type="component" value="Unassembled WGS sequence"/>
</dbReference>
<keyword evidence="5" id="KW-0560">Oxidoreductase</keyword>
<dbReference type="InterPro" id="IPR050757">
    <property type="entry name" value="Collagen_mod_GT25"/>
</dbReference>
<dbReference type="VEuPathDB" id="VectorBase:PPAI004641"/>
<dbReference type="GO" id="GO:0005506">
    <property type="term" value="F:iron ion binding"/>
    <property type="evidence" value="ECO:0007669"/>
    <property type="project" value="InterPro"/>
</dbReference>